<evidence type="ECO:0000256" key="3">
    <source>
        <dbReference type="ARBA" id="ARBA00022723"/>
    </source>
</evidence>
<keyword evidence="9" id="KW-1185">Reference proteome</keyword>
<dbReference type="Pfam" id="PF00107">
    <property type="entry name" value="ADH_zinc_N"/>
    <property type="match status" value="1"/>
</dbReference>
<dbReference type="Gene3D" id="3.40.50.720">
    <property type="entry name" value="NAD(P)-binding Rossmann-like Domain"/>
    <property type="match status" value="1"/>
</dbReference>
<name>A0AAF0CRV8_9BACT</name>
<comment type="similarity">
    <text evidence="2">Belongs to the zinc-containing alcohol dehydrogenase family.</text>
</comment>
<dbReference type="SUPFAM" id="SSF50129">
    <property type="entry name" value="GroES-like"/>
    <property type="match status" value="1"/>
</dbReference>
<dbReference type="Proteomes" id="UP001218638">
    <property type="component" value="Chromosome"/>
</dbReference>
<dbReference type="InterPro" id="IPR013149">
    <property type="entry name" value="ADH-like_C"/>
</dbReference>
<sequence>MKAHAVVFTAPGKVEFRAVECPEPGPEDVVIELTHSWISNGTEGSFLRGERLAGDTARRTGDPSPFPIIAGYQKVGMVTAVGAAVRDHHVGDRVFAVMSQVEGMFDRHAGHVSPSVCHQSFVHRLPDGGASEDYSGMVLTQVGYNCGTRPRIEPGELAVVVGDGLVGQWTGQTLKQRGARVIMTGRHEDRLAKFTEGGWGQAIKVTGDGAAEIAALGLGEVAVMVDTVGDARLFDAYLPLMQHGGTMVSAGFYGTADAIEIQRFRYREIAFDLVAGITAPRVDATIQWVAEGKLDTAGLITHRFPVEAAAEAWALIESKREPVLGVILEWKART</sequence>
<dbReference type="KEGG" id="slom:PXH66_08840"/>
<dbReference type="EMBL" id="CP119075">
    <property type="protein sequence ID" value="WED66954.1"/>
    <property type="molecule type" value="Genomic_DNA"/>
</dbReference>
<feature type="domain" description="Alcohol dehydrogenase-like N-terminal" evidence="7">
    <location>
        <begin position="58"/>
        <end position="97"/>
    </location>
</feature>
<dbReference type="GO" id="GO:0016491">
    <property type="term" value="F:oxidoreductase activity"/>
    <property type="evidence" value="ECO:0007669"/>
    <property type="project" value="UniProtKB-KW"/>
</dbReference>
<dbReference type="RefSeq" id="WP_330929669.1">
    <property type="nucleotide sequence ID" value="NZ_CP119075.1"/>
</dbReference>
<dbReference type="InterPro" id="IPR013154">
    <property type="entry name" value="ADH-like_N"/>
</dbReference>
<evidence type="ECO:0000256" key="5">
    <source>
        <dbReference type="ARBA" id="ARBA00023002"/>
    </source>
</evidence>
<comment type="cofactor">
    <cofactor evidence="1">
        <name>Zn(2+)</name>
        <dbReference type="ChEBI" id="CHEBI:29105"/>
    </cofactor>
</comment>
<dbReference type="GO" id="GO:0046872">
    <property type="term" value="F:metal ion binding"/>
    <property type="evidence" value="ECO:0007669"/>
    <property type="project" value="UniProtKB-KW"/>
</dbReference>
<evidence type="ECO:0000313" key="9">
    <source>
        <dbReference type="Proteomes" id="UP001218638"/>
    </source>
</evidence>
<evidence type="ECO:0000313" key="8">
    <source>
        <dbReference type="EMBL" id="WED66954.1"/>
    </source>
</evidence>
<feature type="domain" description="Alcohol dehydrogenase-like C-terminal" evidence="6">
    <location>
        <begin position="166"/>
        <end position="288"/>
    </location>
</feature>
<dbReference type="SUPFAM" id="SSF51735">
    <property type="entry name" value="NAD(P)-binding Rossmann-fold domains"/>
    <property type="match status" value="1"/>
</dbReference>
<evidence type="ECO:0000256" key="1">
    <source>
        <dbReference type="ARBA" id="ARBA00001947"/>
    </source>
</evidence>
<evidence type="ECO:0000256" key="4">
    <source>
        <dbReference type="ARBA" id="ARBA00022833"/>
    </source>
</evidence>
<dbReference type="PANTHER" id="PTHR43350:SF17">
    <property type="entry name" value="NAD-DEPENDENT ALCOHOL DEHYDROGENASE"/>
    <property type="match status" value="1"/>
</dbReference>
<dbReference type="InterPro" id="IPR011032">
    <property type="entry name" value="GroES-like_sf"/>
</dbReference>
<dbReference type="InterPro" id="IPR036291">
    <property type="entry name" value="NAD(P)-bd_dom_sf"/>
</dbReference>
<organism evidence="8 9">
    <name type="scientific">Synoicihabitans lomoniglobus</name>
    <dbReference type="NCBI Taxonomy" id="2909285"/>
    <lineage>
        <taxon>Bacteria</taxon>
        <taxon>Pseudomonadati</taxon>
        <taxon>Verrucomicrobiota</taxon>
        <taxon>Opitutia</taxon>
        <taxon>Opitutales</taxon>
        <taxon>Opitutaceae</taxon>
        <taxon>Synoicihabitans</taxon>
    </lineage>
</organism>
<accession>A0AAF0CRV8</accession>
<keyword evidence="5" id="KW-0560">Oxidoreductase</keyword>
<keyword evidence="3" id="KW-0479">Metal-binding</keyword>
<dbReference type="Gene3D" id="3.90.180.10">
    <property type="entry name" value="Medium-chain alcohol dehydrogenases, catalytic domain"/>
    <property type="match status" value="2"/>
</dbReference>
<evidence type="ECO:0000256" key="2">
    <source>
        <dbReference type="ARBA" id="ARBA00008072"/>
    </source>
</evidence>
<keyword evidence="4" id="KW-0862">Zinc</keyword>
<protein>
    <submittedName>
        <fullName evidence="8">Zinc-binding dehydrogenase</fullName>
    </submittedName>
</protein>
<dbReference type="AlphaFoldDB" id="A0AAF0CRV8"/>
<proteinExistence type="inferred from homology"/>
<evidence type="ECO:0000259" key="7">
    <source>
        <dbReference type="Pfam" id="PF08240"/>
    </source>
</evidence>
<gene>
    <name evidence="8" type="ORF">PXH66_08840</name>
</gene>
<dbReference type="Pfam" id="PF08240">
    <property type="entry name" value="ADH_N"/>
    <property type="match status" value="1"/>
</dbReference>
<evidence type="ECO:0000259" key="6">
    <source>
        <dbReference type="Pfam" id="PF00107"/>
    </source>
</evidence>
<dbReference type="PANTHER" id="PTHR43350">
    <property type="entry name" value="NAD-DEPENDENT ALCOHOL DEHYDROGENASE"/>
    <property type="match status" value="1"/>
</dbReference>
<reference evidence="8" key="1">
    <citation type="submission" date="2023-03" db="EMBL/GenBank/DDBJ databases">
        <title>Lomoglobus Profundus gen. nov., sp. nov., a novel member of the phylum Verrucomicrobia, isolated from deep-marine sediment of South China Sea.</title>
        <authorList>
            <person name="Ahmad T."/>
            <person name="Ishaq S.E."/>
            <person name="Wang F."/>
        </authorList>
    </citation>
    <scope>NUCLEOTIDE SEQUENCE</scope>
    <source>
        <strain evidence="8">LMO-M01</strain>
    </source>
</reference>